<organism evidence="1 2">
    <name type="scientific">Dovyalis caffra</name>
    <dbReference type="NCBI Taxonomy" id="77055"/>
    <lineage>
        <taxon>Eukaryota</taxon>
        <taxon>Viridiplantae</taxon>
        <taxon>Streptophyta</taxon>
        <taxon>Embryophyta</taxon>
        <taxon>Tracheophyta</taxon>
        <taxon>Spermatophyta</taxon>
        <taxon>Magnoliopsida</taxon>
        <taxon>eudicotyledons</taxon>
        <taxon>Gunneridae</taxon>
        <taxon>Pentapetalae</taxon>
        <taxon>rosids</taxon>
        <taxon>fabids</taxon>
        <taxon>Malpighiales</taxon>
        <taxon>Salicaceae</taxon>
        <taxon>Flacourtieae</taxon>
        <taxon>Dovyalis</taxon>
    </lineage>
</organism>
<proteinExistence type="predicted"/>
<keyword evidence="2" id="KW-1185">Reference proteome</keyword>
<dbReference type="AlphaFoldDB" id="A0AAV1RWY6"/>
<gene>
    <name evidence="1" type="ORF">DCAF_LOCUS16317</name>
</gene>
<dbReference type="EMBL" id="CAWUPB010001160">
    <property type="protein sequence ID" value="CAK7341503.1"/>
    <property type="molecule type" value="Genomic_DNA"/>
</dbReference>
<dbReference type="Proteomes" id="UP001314170">
    <property type="component" value="Unassembled WGS sequence"/>
</dbReference>
<protein>
    <submittedName>
        <fullName evidence="1">Uncharacterized protein</fullName>
    </submittedName>
</protein>
<name>A0AAV1RWY6_9ROSI</name>
<evidence type="ECO:0000313" key="2">
    <source>
        <dbReference type="Proteomes" id="UP001314170"/>
    </source>
</evidence>
<sequence>MLFTSACVRRWVIYLANQIDDSQIIACTVIRIGLVSFSESDKRSVYCREFIGFGLTIGTIHIKLLTCTSDWHVEFILCSIHYTVIDVPLMILLTSNSSIVLDNLNRKTCSNVVRRPTKRAIRSHAMQPYGVEGVNVLKKQVSPEMTQGECSSYLMMNGAEEVNESFENHIYREIRDKRLCLEMTQRS</sequence>
<reference evidence="1 2" key="1">
    <citation type="submission" date="2024-01" db="EMBL/GenBank/DDBJ databases">
        <authorList>
            <person name="Waweru B."/>
        </authorList>
    </citation>
    <scope>NUCLEOTIDE SEQUENCE [LARGE SCALE GENOMIC DNA]</scope>
</reference>
<comment type="caution">
    <text evidence="1">The sequence shown here is derived from an EMBL/GenBank/DDBJ whole genome shotgun (WGS) entry which is preliminary data.</text>
</comment>
<accession>A0AAV1RWY6</accession>
<evidence type="ECO:0000313" key="1">
    <source>
        <dbReference type="EMBL" id="CAK7341503.1"/>
    </source>
</evidence>